<feature type="signal peptide" evidence="7">
    <location>
        <begin position="1"/>
        <end position="23"/>
    </location>
</feature>
<dbReference type="InterPro" id="IPR057739">
    <property type="entry name" value="Glyco_hydro_29_N"/>
</dbReference>
<name>A0ABU9AU82_9BACT</name>
<keyword evidence="5" id="KW-0378">Hydrolase</keyword>
<dbReference type="Gene3D" id="3.20.20.80">
    <property type="entry name" value="Glycosidases"/>
    <property type="match status" value="1"/>
</dbReference>
<proteinExistence type="inferred from homology"/>
<evidence type="ECO:0000256" key="4">
    <source>
        <dbReference type="ARBA" id="ARBA00022729"/>
    </source>
</evidence>
<dbReference type="PANTHER" id="PTHR10030:SF37">
    <property type="entry name" value="ALPHA-L-FUCOSIDASE-RELATED"/>
    <property type="match status" value="1"/>
</dbReference>
<dbReference type="SUPFAM" id="SSF51445">
    <property type="entry name" value="(Trans)glycosidases"/>
    <property type="match status" value="1"/>
</dbReference>
<evidence type="ECO:0000256" key="7">
    <source>
        <dbReference type="SAM" id="SignalP"/>
    </source>
</evidence>
<evidence type="ECO:0000313" key="10">
    <source>
        <dbReference type="Proteomes" id="UP001371305"/>
    </source>
</evidence>
<protein>
    <recommendedName>
        <fullName evidence="3">alpha-L-fucosidase</fullName>
        <ecNumber evidence="3">3.2.1.51</ecNumber>
    </recommendedName>
</protein>
<keyword evidence="10" id="KW-1185">Reference proteome</keyword>
<dbReference type="EC" id="3.2.1.51" evidence="3"/>
<comment type="function">
    <text evidence="1">Alpha-L-fucosidase is responsible for hydrolyzing the alpha-1,6-linked fucose joined to the reducing-end N-acetylglucosamine of the carbohydrate moieties of glycoproteins.</text>
</comment>
<dbReference type="Pfam" id="PF01120">
    <property type="entry name" value="Alpha_L_fucos"/>
    <property type="match status" value="1"/>
</dbReference>
<sequence length="618" mass="67923">MNLRFARHLLPCCILAAAGALPATGQSTGDPEMTPFAGNTDWQKDHEQRVKWFREARFGMFIHWGLYSAAGGFWPPDPQSGRRYDQQYAEWIRTWASVPEPEYGRTLKPLFQPDPGCTEAWAKLAKEAGMRYAVLTTKHHEGYTLFNSTADYSVNNPVTGSTNISPAGRDLFGEYVESFRKQGLVPGAYYSLIDWQYPDPSRYRSYLHHHLTELATHYGPIGILWADYSSAGNEGSHWGTRTILDTWRANQPTAIFNNRFWNGMENPNADFFTPEKYVPPAGYPGRIFEVCHTLNESFGFSYHDKKWKSPAEVIKLLSDIASKGGNLLLNVGPDAHGRIPEESVQTLRAVGKWLEVHGEAIYGTTGSPLRYPPFAGRITLSSDKDGHTLYCHLHEWPGGGLLSLDGLETACTSARLLGGGPVELQTSPNAATAVRLPAQPPDPSDPVPVVALKLAGPPVFDTAPYPRQAADGSVTLLASQAVIAASPTSPQPARLEESHIGFWSDLGDSVWFPFVVKKPFAVTESGEKVPGRYDVMIEDAIGPDSGGEIEVRLLDQILRHRLQPTAHWRDFRTTKIGTVTLSQAGLLTLHVRPLSITGIGLMNLRSIKLVPVSAGAGS</sequence>
<evidence type="ECO:0000256" key="6">
    <source>
        <dbReference type="ARBA" id="ARBA00023295"/>
    </source>
</evidence>
<dbReference type="RefSeq" id="WP_341404696.1">
    <property type="nucleotide sequence ID" value="NZ_JBBUKT010000004.1"/>
</dbReference>
<evidence type="ECO:0000259" key="8">
    <source>
        <dbReference type="Pfam" id="PF01120"/>
    </source>
</evidence>
<feature type="domain" description="Glycoside hydrolase family 29 N-terminal" evidence="8">
    <location>
        <begin position="42"/>
        <end position="359"/>
    </location>
</feature>
<comment type="similarity">
    <text evidence="2">Belongs to the glycosyl hydrolase 29 family.</text>
</comment>
<gene>
    <name evidence="9" type="ORF">WKV53_11320</name>
</gene>
<dbReference type="InterPro" id="IPR016286">
    <property type="entry name" value="FUC_metazoa-typ"/>
</dbReference>
<evidence type="ECO:0000256" key="1">
    <source>
        <dbReference type="ARBA" id="ARBA00004071"/>
    </source>
</evidence>
<dbReference type="SMART" id="SM00812">
    <property type="entry name" value="Alpha_L_fucos"/>
    <property type="match status" value="1"/>
</dbReference>
<keyword evidence="4 7" id="KW-0732">Signal</keyword>
<dbReference type="InterPro" id="IPR000933">
    <property type="entry name" value="Glyco_hydro_29"/>
</dbReference>
<evidence type="ECO:0000256" key="2">
    <source>
        <dbReference type="ARBA" id="ARBA00007951"/>
    </source>
</evidence>
<dbReference type="EMBL" id="JBBUKT010000004">
    <property type="protein sequence ID" value="MEK7951093.1"/>
    <property type="molecule type" value="Genomic_DNA"/>
</dbReference>
<evidence type="ECO:0000256" key="3">
    <source>
        <dbReference type="ARBA" id="ARBA00012662"/>
    </source>
</evidence>
<comment type="caution">
    <text evidence="9">The sequence shown here is derived from an EMBL/GenBank/DDBJ whole genome shotgun (WGS) entry which is preliminary data.</text>
</comment>
<feature type="chain" id="PRO_5045884796" description="alpha-L-fucosidase" evidence="7">
    <location>
        <begin position="24"/>
        <end position="618"/>
    </location>
</feature>
<accession>A0ABU9AU82</accession>
<organism evidence="9 10">
    <name type="scientific">Luteolibacter soli</name>
    <dbReference type="NCBI Taxonomy" id="3135280"/>
    <lineage>
        <taxon>Bacteria</taxon>
        <taxon>Pseudomonadati</taxon>
        <taxon>Verrucomicrobiota</taxon>
        <taxon>Verrucomicrobiia</taxon>
        <taxon>Verrucomicrobiales</taxon>
        <taxon>Verrucomicrobiaceae</taxon>
        <taxon>Luteolibacter</taxon>
    </lineage>
</organism>
<keyword evidence="6" id="KW-0326">Glycosidase</keyword>
<dbReference type="PANTHER" id="PTHR10030">
    <property type="entry name" value="ALPHA-L-FUCOSIDASE"/>
    <property type="match status" value="1"/>
</dbReference>
<dbReference type="PRINTS" id="PR00741">
    <property type="entry name" value="GLHYDRLASE29"/>
</dbReference>
<dbReference type="InterPro" id="IPR017853">
    <property type="entry name" value="GH"/>
</dbReference>
<dbReference type="Proteomes" id="UP001371305">
    <property type="component" value="Unassembled WGS sequence"/>
</dbReference>
<evidence type="ECO:0000256" key="5">
    <source>
        <dbReference type="ARBA" id="ARBA00022801"/>
    </source>
</evidence>
<reference evidence="9 10" key="1">
    <citation type="submission" date="2024-04" db="EMBL/GenBank/DDBJ databases">
        <title>Luteolibacter sp. isolated from soil.</title>
        <authorList>
            <person name="An J."/>
        </authorList>
    </citation>
    <scope>NUCLEOTIDE SEQUENCE [LARGE SCALE GENOMIC DNA]</scope>
    <source>
        <strain evidence="9 10">Y139</strain>
    </source>
</reference>
<evidence type="ECO:0000313" key="9">
    <source>
        <dbReference type="EMBL" id="MEK7951093.1"/>
    </source>
</evidence>